<dbReference type="InterPro" id="IPR002539">
    <property type="entry name" value="MaoC-like_dom"/>
</dbReference>
<proteinExistence type="predicted"/>
<evidence type="ECO:0000259" key="1">
    <source>
        <dbReference type="Pfam" id="PF01575"/>
    </source>
</evidence>
<accession>A0A381W779</accession>
<gene>
    <name evidence="2" type="ORF">METZ01_LOCUS100617</name>
</gene>
<protein>
    <recommendedName>
        <fullName evidence="1">MaoC-like domain-containing protein</fullName>
    </recommendedName>
</protein>
<evidence type="ECO:0000313" key="2">
    <source>
        <dbReference type="EMBL" id="SVA47763.1"/>
    </source>
</evidence>
<dbReference type="EMBL" id="UINC01010763">
    <property type="protein sequence ID" value="SVA47763.1"/>
    <property type="molecule type" value="Genomic_DNA"/>
</dbReference>
<dbReference type="PANTHER" id="PTHR43664:SF1">
    <property type="entry name" value="BETA-METHYLMALYL-COA DEHYDRATASE"/>
    <property type="match status" value="1"/>
</dbReference>
<dbReference type="SUPFAM" id="SSF54637">
    <property type="entry name" value="Thioesterase/thiol ester dehydrase-isomerase"/>
    <property type="match status" value="1"/>
</dbReference>
<name>A0A381W779_9ZZZZ</name>
<dbReference type="Gene3D" id="3.10.129.10">
    <property type="entry name" value="Hotdog Thioesterase"/>
    <property type="match status" value="1"/>
</dbReference>
<organism evidence="2">
    <name type="scientific">marine metagenome</name>
    <dbReference type="NCBI Taxonomy" id="408172"/>
    <lineage>
        <taxon>unclassified sequences</taxon>
        <taxon>metagenomes</taxon>
        <taxon>ecological metagenomes</taxon>
    </lineage>
</organism>
<reference evidence="2" key="1">
    <citation type="submission" date="2018-05" db="EMBL/GenBank/DDBJ databases">
        <authorList>
            <person name="Lanie J.A."/>
            <person name="Ng W.-L."/>
            <person name="Kazmierczak K.M."/>
            <person name="Andrzejewski T.M."/>
            <person name="Davidsen T.M."/>
            <person name="Wayne K.J."/>
            <person name="Tettelin H."/>
            <person name="Glass J.I."/>
            <person name="Rusch D."/>
            <person name="Podicherti R."/>
            <person name="Tsui H.-C.T."/>
            <person name="Winkler M.E."/>
        </authorList>
    </citation>
    <scope>NUCLEOTIDE SEQUENCE</scope>
</reference>
<sequence length="150" mass="16978">MSGRWFEDCKVGDQIVSPGKTLTEAEIIDWGFRFDPQPFHMDKEAAAEHMYGGLIASGWMLGTYSFRLFMLANPWETAASLGSPGMDEVRWVRPARPGDTLRVEVTITDTRPSSSKPDRGVVGLGWRLLDQNDELIMSMKTIQLLRFRPE</sequence>
<dbReference type="Pfam" id="PF01575">
    <property type="entry name" value="MaoC_dehydratas"/>
    <property type="match status" value="1"/>
</dbReference>
<feature type="domain" description="MaoC-like" evidence="1">
    <location>
        <begin position="18"/>
        <end position="113"/>
    </location>
</feature>
<dbReference type="PANTHER" id="PTHR43664">
    <property type="entry name" value="MONOAMINE OXIDASE-RELATED"/>
    <property type="match status" value="1"/>
</dbReference>
<dbReference type="CDD" id="cd03454">
    <property type="entry name" value="YdeM"/>
    <property type="match status" value="1"/>
</dbReference>
<dbReference type="InterPro" id="IPR052342">
    <property type="entry name" value="MCH/BMMD"/>
</dbReference>
<dbReference type="InterPro" id="IPR029069">
    <property type="entry name" value="HotDog_dom_sf"/>
</dbReference>
<dbReference type="AlphaFoldDB" id="A0A381W779"/>